<keyword evidence="1" id="KW-0614">Plasmid</keyword>
<reference evidence="1 2" key="1">
    <citation type="submission" date="2020-07" db="EMBL/GenBank/DDBJ databases">
        <title>Draft genome sequence of four isobutane-metabolizing strains capable of cometabolically degrading diverse ether contaminants.</title>
        <authorList>
            <person name="Chen W."/>
            <person name="Faulkner N."/>
            <person name="Smith C."/>
            <person name="Hyman M."/>
        </authorList>
    </citation>
    <scope>NUCLEOTIDE SEQUENCE [LARGE SCALE GENOMIC DNA]</scope>
    <source>
        <strain evidence="1 2">2A</strain>
        <plasmid evidence="1 2">unnamed2</plasmid>
    </source>
</reference>
<evidence type="ECO:0000313" key="1">
    <source>
        <dbReference type="EMBL" id="QNJ89998.1"/>
    </source>
</evidence>
<accession>A0A7G8P6N2</accession>
<dbReference type="KEGG" id="mflu:HZU40_00645"/>
<evidence type="ECO:0000313" key="2">
    <source>
        <dbReference type="Proteomes" id="UP000515498"/>
    </source>
</evidence>
<gene>
    <name evidence="1" type="ORF">HZU40_00645</name>
</gene>
<geneLocation type="plasmid" evidence="1 2">
    <name>unnamed2</name>
</geneLocation>
<protein>
    <submittedName>
        <fullName evidence="1">Uncharacterized protein</fullName>
    </submittedName>
</protein>
<proteinExistence type="predicted"/>
<dbReference type="EMBL" id="CP059893">
    <property type="protein sequence ID" value="QNJ89998.1"/>
    <property type="molecule type" value="Genomic_DNA"/>
</dbReference>
<organism evidence="1 2">
    <name type="scientific">Mycolicibacterium fluoranthenivorans</name>
    <dbReference type="NCBI Taxonomy" id="258505"/>
    <lineage>
        <taxon>Bacteria</taxon>
        <taxon>Bacillati</taxon>
        <taxon>Actinomycetota</taxon>
        <taxon>Actinomycetes</taxon>
        <taxon>Mycobacteriales</taxon>
        <taxon>Mycobacteriaceae</taxon>
        <taxon>Mycolicibacterium</taxon>
    </lineage>
</organism>
<dbReference type="RefSeq" id="WP_187095150.1">
    <property type="nucleotide sequence ID" value="NZ_CP059893.1"/>
</dbReference>
<name>A0A7G8P6N2_9MYCO</name>
<dbReference type="AlphaFoldDB" id="A0A7G8P6N2"/>
<sequence>MGTRPMVHRAEVARAILMIAKRRAKVDDRHRDLLPDSEDSDPREVLDYLRKFSGLDIPRWVLQAEVSDALTLNNWLWWEDRRRELFFLKAGRARGLFLSQLGAQVGVGKQGLLDRVDRLEALLRFDRPDEKLSRAARQAARDADSRRLAETRWIDEHRVELLRVIEALVHQADRHQVVDEDREWIDELGVDARDDALVPTTMVLLGLAAAELRTCKAVVALDGSRPHRVHSVLTDADNLRSAFAALGSR</sequence>
<dbReference type="Proteomes" id="UP000515498">
    <property type="component" value="Plasmid unnamed2"/>
</dbReference>